<feature type="signal peptide" evidence="2">
    <location>
        <begin position="1"/>
        <end position="17"/>
    </location>
</feature>
<reference evidence="3 4" key="1">
    <citation type="journal article" date="2017" name="G3 (Bethesda)">
        <title>First Draft Genome Sequence of the Pathogenic Fungus Lomentospora prolificans (Formerly Scedosporium prolificans).</title>
        <authorList>
            <person name="Luo R."/>
            <person name="Zimin A."/>
            <person name="Workman R."/>
            <person name="Fan Y."/>
            <person name="Pertea G."/>
            <person name="Grossman N."/>
            <person name="Wear M.P."/>
            <person name="Jia B."/>
            <person name="Miller H."/>
            <person name="Casadevall A."/>
            <person name="Timp W."/>
            <person name="Zhang S.X."/>
            <person name="Salzberg S.L."/>
        </authorList>
    </citation>
    <scope>NUCLEOTIDE SEQUENCE [LARGE SCALE GENOMIC DNA]</scope>
    <source>
        <strain evidence="3 4">JHH-5317</strain>
    </source>
</reference>
<dbReference type="InterPro" id="IPR021840">
    <property type="entry name" value="DUF3433"/>
</dbReference>
<comment type="caution">
    <text evidence="3">The sequence shown here is derived from an EMBL/GenBank/DDBJ whole genome shotgun (WGS) entry which is preliminary data.</text>
</comment>
<feature type="transmembrane region" description="Helical" evidence="1">
    <location>
        <begin position="708"/>
        <end position="731"/>
    </location>
</feature>
<dbReference type="STRING" id="41688.A0A2N3NEI5"/>
<feature type="transmembrane region" description="Helical" evidence="1">
    <location>
        <begin position="463"/>
        <end position="496"/>
    </location>
</feature>
<dbReference type="PANTHER" id="PTHR37544">
    <property type="entry name" value="SPRAY-RELATED"/>
    <property type="match status" value="1"/>
</dbReference>
<evidence type="ECO:0000313" key="4">
    <source>
        <dbReference type="Proteomes" id="UP000233524"/>
    </source>
</evidence>
<keyword evidence="1" id="KW-0472">Membrane</keyword>
<dbReference type="InParanoid" id="A0A2N3NEI5"/>
<keyword evidence="1" id="KW-0812">Transmembrane</keyword>
<dbReference type="AlphaFoldDB" id="A0A2N3NEI5"/>
<feature type="transmembrane region" description="Helical" evidence="1">
    <location>
        <begin position="114"/>
        <end position="131"/>
    </location>
</feature>
<protein>
    <submittedName>
        <fullName evidence="3">Uncharacterized protein</fullName>
    </submittedName>
</protein>
<gene>
    <name evidence="3" type="ORF">jhhlp_002602</name>
</gene>
<feature type="transmembrane region" description="Helical" evidence="1">
    <location>
        <begin position="48"/>
        <end position="68"/>
    </location>
</feature>
<dbReference type="EMBL" id="NLAX01000008">
    <property type="protein sequence ID" value="PKS10845.1"/>
    <property type="molecule type" value="Genomic_DNA"/>
</dbReference>
<dbReference type="PANTHER" id="PTHR37544:SF3">
    <property type="entry name" value="SPRAY"/>
    <property type="match status" value="1"/>
</dbReference>
<evidence type="ECO:0000256" key="1">
    <source>
        <dbReference type="SAM" id="Phobius"/>
    </source>
</evidence>
<feature type="transmembrane region" description="Helical" evidence="1">
    <location>
        <begin position="1048"/>
        <end position="1070"/>
    </location>
</feature>
<keyword evidence="4" id="KW-1185">Reference proteome</keyword>
<evidence type="ECO:0000313" key="3">
    <source>
        <dbReference type="EMBL" id="PKS10845.1"/>
    </source>
</evidence>
<dbReference type="Pfam" id="PF11915">
    <property type="entry name" value="DUF3433"/>
    <property type="match status" value="2"/>
</dbReference>
<sequence>MKKRALLPLALWTIVLAGILEYLAQRSRRDGGLALSPSLDDISRASQFAYMFLPTIISVLYSIAWNWVDLDVKRIQPWLELSRPGGTKAETLSLDYPYDFIAFVPFKAAKRRHWLVFISGTTMMVIFWAITPLQGAVFGTGPVPLKSPGSFSVSSDLLPPQQQSYLLDTSVLHRLYATKYLGQEYPSFATPEYALRPFKLNTASSSPSINPNWTATTTKFWSDLECWPAEAIESELYPGYYDFLNGKGCNASEIMAFRTANAIGMSYISWYNSPYSDQFLSRSTCTSEFSNHFLAIAARREVDGQERYNSSDFTMTALFCEASYWKQKVEVTVPSDTLRPVDASILPVGPVEELTGEEFNNTGFEYLIGSSVSAVHDVPRDYPSNLIIDQYSKVNDTGLNWPLSPLIGFVIGGRERPIDDYLDATVLAEGFRAVHKAVFVHAYTALLSEAEASEETFDGSIEFVLYGILVSRVLSAVVEALLLAVSTGTVILAIIASRTESNLIGDPSTLGDVIDLLQASPDLLDAAISYGEYTEEEARRDMEATRVYLRHSCHDRTGKMAIMMVNPEGSPRALLGPGATRNLEADNYTPVKPFVLRRTFGSLLVSVTLSCLAVLAYFRFEEQRLGGLPRPTDRFEILQLLENYIPTAIATVFEPFWVLVTRLLCIFQPYNDLNQGKKEAQIRRAVTSKYAALPPQLSIWNALKSGHFLLATVCLVALLANVLAVGLGGLFNEEPVLVDQAVSLRNLQSQKIVIEDLPTFGNKGDDDIFLPMKANLSLGSAMPPWVSSEFYFQPFAASEPSPDNSTEIFRGRTRGYGVDINCTEFTDVQRGKASDFVDYKIFQDRGDVVLAPDCFHYENITTNSFATGRTSAEGAYSVCRQAMLFFWGKATTTEQTDRETKFLFCHGKFRTALFDVTIGPKGHVTSYERATDFTDDLGYENAANHTTEMLQRSIRQLASKGQWHNSTSSLSWFSDIMKAMGAEWLLDPSAPLAEVAEVEPFIKDIWKRSFAYLMGTPEIAKYAPIEDPQATFTGVRRVTETRIFLDDAALLVSVAVLAVYVVVAVVLYGFPVKLFLPRMPTTIAAILEFMSPSRALQDYDPESKPLLRFGKYIGRDGKKHVGIEYAELVMPVDPTSTETSRLRRFLQRTSSAKS</sequence>
<dbReference type="VEuPathDB" id="FungiDB:jhhlp_002602"/>
<proteinExistence type="predicted"/>
<keyword evidence="1" id="KW-1133">Transmembrane helix</keyword>
<name>A0A2N3NEI5_9PEZI</name>
<organism evidence="3 4">
    <name type="scientific">Lomentospora prolificans</name>
    <dbReference type="NCBI Taxonomy" id="41688"/>
    <lineage>
        <taxon>Eukaryota</taxon>
        <taxon>Fungi</taxon>
        <taxon>Dikarya</taxon>
        <taxon>Ascomycota</taxon>
        <taxon>Pezizomycotina</taxon>
        <taxon>Sordariomycetes</taxon>
        <taxon>Hypocreomycetidae</taxon>
        <taxon>Microascales</taxon>
        <taxon>Microascaceae</taxon>
        <taxon>Lomentospora</taxon>
    </lineage>
</organism>
<evidence type="ECO:0000256" key="2">
    <source>
        <dbReference type="SAM" id="SignalP"/>
    </source>
</evidence>
<dbReference type="Proteomes" id="UP000233524">
    <property type="component" value="Unassembled WGS sequence"/>
</dbReference>
<keyword evidence="2" id="KW-0732">Signal</keyword>
<feature type="chain" id="PRO_5014950041" evidence="2">
    <location>
        <begin position="18"/>
        <end position="1154"/>
    </location>
</feature>
<feature type="transmembrane region" description="Helical" evidence="1">
    <location>
        <begin position="600"/>
        <end position="620"/>
    </location>
</feature>
<accession>A0A2N3NEI5</accession>
<dbReference type="OrthoDB" id="3248909at2759"/>